<dbReference type="Proteomes" id="UP000186303">
    <property type="component" value="Chromosome 2"/>
</dbReference>
<organism evidence="2 3">
    <name type="scientific">Malassezia sympodialis (strain ATCC 42132)</name>
    <name type="common">Atopic eczema-associated yeast</name>
    <dbReference type="NCBI Taxonomy" id="1230383"/>
    <lineage>
        <taxon>Eukaryota</taxon>
        <taxon>Fungi</taxon>
        <taxon>Dikarya</taxon>
        <taxon>Basidiomycota</taxon>
        <taxon>Ustilaginomycotina</taxon>
        <taxon>Malasseziomycetes</taxon>
        <taxon>Malasseziales</taxon>
        <taxon>Malasseziaceae</taxon>
        <taxon>Malassezia</taxon>
    </lineage>
</organism>
<reference evidence="3" key="1">
    <citation type="journal article" date="2017" name="Nucleic Acids Res.">
        <title>Proteogenomics produces comprehensive and highly accurate protein-coding gene annotation in a complete genome assembly of Malassezia sympodialis.</title>
        <authorList>
            <person name="Zhu Y."/>
            <person name="Engstroem P.G."/>
            <person name="Tellgren-Roth C."/>
            <person name="Baudo C.D."/>
            <person name="Kennell J.C."/>
            <person name="Sun S."/>
            <person name="Billmyre R.B."/>
            <person name="Schroeder M.S."/>
            <person name="Andersson A."/>
            <person name="Holm T."/>
            <person name="Sigurgeirsson B."/>
            <person name="Wu G."/>
            <person name="Sankaranarayanan S.R."/>
            <person name="Siddharthan R."/>
            <person name="Sanyal K."/>
            <person name="Lundeberg J."/>
            <person name="Nystedt B."/>
            <person name="Boekhout T."/>
            <person name="Dawson T.L. Jr."/>
            <person name="Heitman J."/>
            <person name="Scheynius A."/>
            <person name="Lehtioe J."/>
        </authorList>
    </citation>
    <scope>NUCLEOTIDE SEQUENCE [LARGE SCALE GENOMIC DNA]</scope>
    <source>
        <strain evidence="3">ATCC 42132</strain>
    </source>
</reference>
<accession>A0A1M8A2J2</accession>
<dbReference type="EMBL" id="LT671822">
    <property type="protein sequence ID" value="SHO76567.1"/>
    <property type="molecule type" value="Genomic_DNA"/>
</dbReference>
<feature type="signal peptide" evidence="1">
    <location>
        <begin position="1"/>
        <end position="17"/>
    </location>
</feature>
<keyword evidence="3" id="KW-1185">Reference proteome</keyword>
<dbReference type="AlphaFoldDB" id="A0A1M8A2J2"/>
<sequence length="154" mass="16860">MKLTALLIALVTMSVQASVAVTPGMVTESGQGFPEGFPPHFPKFSWAFSSYDNAHCQGHSKPVASHNGLGFFGFNSCGRFSFKKDDNVKALSLWVRDDQHAMDFQLCTHDKQCFVAHIKPNSWQCVSLIPNSQGIPEKSNVPSLVGKLKSISEC</sequence>
<protein>
    <submittedName>
        <fullName evidence="2">Uncharacterized protein</fullName>
    </submittedName>
</protein>
<proteinExistence type="predicted"/>
<feature type="chain" id="PRO_5013360128" evidence="1">
    <location>
        <begin position="18"/>
        <end position="154"/>
    </location>
</feature>
<gene>
    <name evidence="2" type="ORF">MSYG_0905</name>
</gene>
<dbReference type="VEuPathDB" id="FungiDB:MSYG_0905"/>
<keyword evidence="1" id="KW-0732">Signal</keyword>
<evidence type="ECO:0000256" key="1">
    <source>
        <dbReference type="SAM" id="SignalP"/>
    </source>
</evidence>
<evidence type="ECO:0000313" key="3">
    <source>
        <dbReference type="Proteomes" id="UP000186303"/>
    </source>
</evidence>
<name>A0A1M8A2J2_MALS4</name>
<evidence type="ECO:0000313" key="2">
    <source>
        <dbReference type="EMBL" id="SHO76567.1"/>
    </source>
</evidence>